<feature type="compositionally biased region" description="Acidic residues" evidence="1">
    <location>
        <begin position="180"/>
        <end position="196"/>
    </location>
</feature>
<protein>
    <recommendedName>
        <fullName evidence="4">DUF2076 domain-containing protein</fullName>
    </recommendedName>
</protein>
<name>A0A7W9ZDP0_NOVIT</name>
<evidence type="ECO:0008006" key="4">
    <source>
        <dbReference type="Google" id="ProtNLM"/>
    </source>
</evidence>
<feature type="region of interest" description="Disordered" evidence="1">
    <location>
        <begin position="1"/>
        <end position="31"/>
    </location>
</feature>
<organism evidence="2 3">
    <name type="scientific">Novispirillum itersonii</name>
    <name type="common">Aquaspirillum itersonii</name>
    <dbReference type="NCBI Taxonomy" id="189"/>
    <lineage>
        <taxon>Bacteria</taxon>
        <taxon>Pseudomonadati</taxon>
        <taxon>Pseudomonadota</taxon>
        <taxon>Alphaproteobacteria</taxon>
        <taxon>Rhodospirillales</taxon>
        <taxon>Novispirillaceae</taxon>
        <taxon>Novispirillum</taxon>
    </lineage>
</organism>
<accession>A0A7W9ZDP0</accession>
<dbReference type="InterPro" id="IPR018648">
    <property type="entry name" value="DUF2076"/>
</dbReference>
<feature type="region of interest" description="Disordered" evidence="1">
    <location>
        <begin position="165"/>
        <end position="196"/>
    </location>
</feature>
<feature type="compositionally biased region" description="Basic and acidic residues" evidence="1">
    <location>
        <begin position="1"/>
        <end position="18"/>
    </location>
</feature>
<dbReference type="AlphaFoldDB" id="A0A7W9ZDP0"/>
<sequence>MDHNDKAAIDGLFDRLRQAEAGSPPRDTAAEAHIRDTLSRQPAAPYYMAQALLVQEHALQSLTARVEELERELANRPAAGGGGFLSGLFGGPRPQAPANGYGAPSHGTPGYGGQRPGMGAMAQGMQPFQQAPRGSFLSGALQTAAGVAGGLILGNMLADMISGGNDAQAAEQPAPAPEPAPEEESFADFGGDDEFF</sequence>
<evidence type="ECO:0000313" key="3">
    <source>
        <dbReference type="Proteomes" id="UP000544872"/>
    </source>
</evidence>
<dbReference type="EMBL" id="JACIIX010000001">
    <property type="protein sequence ID" value="MBB6208722.1"/>
    <property type="molecule type" value="Genomic_DNA"/>
</dbReference>
<gene>
    <name evidence="2" type="ORF">FHS48_000103</name>
</gene>
<dbReference type="RefSeq" id="WP_184259980.1">
    <property type="nucleotide sequence ID" value="NZ_JACIIX010000001.1"/>
</dbReference>
<evidence type="ECO:0000256" key="1">
    <source>
        <dbReference type="SAM" id="MobiDB-lite"/>
    </source>
</evidence>
<dbReference type="Pfam" id="PF09849">
    <property type="entry name" value="DUF2076"/>
    <property type="match status" value="1"/>
</dbReference>
<keyword evidence="3" id="KW-1185">Reference proteome</keyword>
<proteinExistence type="predicted"/>
<dbReference type="Proteomes" id="UP000544872">
    <property type="component" value="Unassembled WGS sequence"/>
</dbReference>
<evidence type="ECO:0000313" key="2">
    <source>
        <dbReference type="EMBL" id="MBB6208722.1"/>
    </source>
</evidence>
<reference evidence="2 3" key="1">
    <citation type="submission" date="2020-08" db="EMBL/GenBank/DDBJ databases">
        <title>Genomic Encyclopedia of Type Strains, Phase IV (KMG-IV): sequencing the most valuable type-strain genomes for metagenomic binning, comparative biology and taxonomic classification.</title>
        <authorList>
            <person name="Goeker M."/>
        </authorList>
    </citation>
    <scope>NUCLEOTIDE SEQUENCE [LARGE SCALE GENOMIC DNA]</scope>
    <source>
        <strain evidence="2 3">DSM 11590</strain>
    </source>
</reference>
<comment type="caution">
    <text evidence="2">The sequence shown here is derived from an EMBL/GenBank/DDBJ whole genome shotgun (WGS) entry which is preliminary data.</text>
</comment>